<protein>
    <submittedName>
        <fullName evidence="1">(northern house mosquito) hypothetical protein</fullName>
    </submittedName>
</protein>
<dbReference type="EMBL" id="HBUE01083635">
    <property type="protein sequence ID" value="CAG6478684.1"/>
    <property type="molecule type" value="Transcribed_RNA"/>
</dbReference>
<name>A0A8D8BQC1_CULPI</name>
<accession>A0A8D8BQC1</accession>
<organism evidence="1">
    <name type="scientific">Culex pipiens</name>
    <name type="common">House mosquito</name>
    <dbReference type="NCBI Taxonomy" id="7175"/>
    <lineage>
        <taxon>Eukaryota</taxon>
        <taxon>Metazoa</taxon>
        <taxon>Ecdysozoa</taxon>
        <taxon>Arthropoda</taxon>
        <taxon>Hexapoda</taxon>
        <taxon>Insecta</taxon>
        <taxon>Pterygota</taxon>
        <taxon>Neoptera</taxon>
        <taxon>Endopterygota</taxon>
        <taxon>Diptera</taxon>
        <taxon>Nematocera</taxon>
        <taxon>Culicoidea</taxon>
        <taxon>Culicidae</taxon>
        <taxon>Culicinae</taxon>
        <taxon>Culicini</taxon>
        <taxon>Culex</taxon>
        <taxon>Culex</taxon>
    </lineage>
</organism>
<reference evidence="1" key="1">
    <citation type="submission" date="2021-05" db="EMBL/GenBank/DDBJ databases">
        <authorList>
            <person name="Alioto T."/>
            <person name="Alioto T."/>
            <person name="Gomez Garrido J."/>
        </authorList>
    </citation>
    <scope>NUCLEOTIDE SEQUENCE</scope>
</reference>
<evidence type="ECO:0000313" key="1">
    <source>
        <dbReference type="EMBL" id="CAG6478683.1"/>
    </source>
</evidence>
<sequence length="110" mass="12316">MHLMLVILNLSMFKHKKQILITTKTPKMKQSFPGSRTYQWNEKQTQLGIKIATTVFHVISFDCRICAESEMCAKANQTLVKTRLGTSIQADAADAAAWSLIIVGASSHRH</sequence>
<proteinExistence type="predicted"/>
<dbReference type="EMBL" id="HBUE01083634">
    <property type="protein sequence ID" value="CAG6478683.1"/>
    <property type="molecule type" value="Transcribed_RNA"/>
</dbReference>
<dbReference type="AlphaFoldDB" id="A0A8D8BQC1"/>